<dbReference type="PANTHER" id="PTHR33711">
    <property type="entry name" value="DIOXYGENASE, PUTATIVE (AFU_ORTHOLOGUE AFUA_2G02910)-RELATED"/>
    <property type="match status" value="1"/>
</dbReference>
<dbReference type="InterPro" id="IPR050770">
    <property type="entry name" value="Intradiol_RC_Dioxygenase"/>
</dbReference>
<dbReference type="InterPro" id="IPR015889">
    <property type="entry name" value="Intradiol_dOase_core"/>
</dbReference>
<dbReference type="PANTHER" id="PTHR33711:SF10">
    <property type="entry name" value="INTRADIOL RING-CLEAVAGE DIOXYGENASES DOMAIN-CONTAINING PROTEIN"/>
    <property type="match status" value="1"/>
</dbReference>
<dbReference type="GO" id="GO:0019619">
    <property type="term" value="P:3,4-dihydroxybenzoate catabolic process"/>
    <property type="evidence" value="ECO:0007669"/>
    <property type="project" value="InterPro"/>
</dbReference>
<keyword evidence="7" id="KW-1185">Reference proteome</keyword>
<accession>A0A1I7MIL2</accession>
<protein>
    <submittedName>
        <fullName evidence="6">Protocatechuate 3,4-dioxygenase beta subunit</fullName>
    </submittedName>
</protein>
<dbReference type="InterPro" id="IPR000627">
    <property type="entry name" value="Intradiol_dOase_C"/>
</dbReference>
<evidence type="ECO:0000313" key="6">
    <source>
        <dbReference type="EMBL" id="SFV21771.1"/>
    </source>
</evidence>
<keyword evidence="3" id="KW-0560">Oxidoreductase</keyword>
<dbReference type="SUPFAM" id="SSF49482">
    <property type="entry name" value="Aromatic compound dioxygenase"/>
    <property type="match status" value="1"/>
</dbReference>
<evidence type="ECO:0000259" key="5">
    <source>
        <dbReference type="PROSITE" id="PS00083"/>
    </source>
</evidence>
<evidence type="ECO:0000256" key="1">
    <source>
        <dbReference type="ARBA" id="ARBA00007825"/>
    </source>
</evidence>
<feature type="compositionally biased region" description="Polar residues" evidence="4">
    <location>
        <begin position="14"/>
        <end position="31"/>
    </location>
</feature>
<evidence type="ECO:0000313" key="7">
    <source>
        <dbReference type="Proteomes" id="UP000198881"/>
    </source>
</evidence>
<dbReference type="Pfam" id="PF12391">
    <property type="entry name" value="PCDO_beta_N"/>
    <property type="match status" value="1"/>
</dbReference>
<sequence length="285" mass="32076">MSKEPTAVPRSSGAADQSGQAPADESFNNSHVLDPAATQDSQETIDAEMKQIHDAASGETQPRVNFPPYRSSLLRHPTKSMHHADPETIELWSPAFGHRDVHTLESDLTIQGNGEPLGERIVVRGKILDGDGRPVRGQLVEIWQANAAGRYVHKRDQHPAPLDPNFTGIGRTITGDDGSYQFTTIKPAPYPWKNHHNAWRPAHIHFSLFGTDFTQRMITQMYFPGDPLFSLDPIYQSITDQKARDRLVATYDHNVSTHEWNTGYYWDIVLSGSNRTWMEDEEGDH</sequence>
<feature type="domain" description="Intradiol ring-cleavage dioxygenases" evidence="5">
    <location>
        <begin position="123"/>
        <end position="151"/>
    </location>
</feature>
<dbReference type="GO" id="GO:0018578">
    <property type="term" value="F:protocatechuate 3,4-dioxygenase activity"/>
    <property type="evidence" value="ECO:0007669"/>
    <property type="project" value="InterPro"/>
</dbReference>
<dbReference type="Proteomes" id="UP000198881">
    <property type="component" value="Unassembled WGS sequence"/>
</dbReference>
<evidence type="ECO:0000256" key="4">
    <source>
        <dbReference type="SAM" id="MobiDB-lite"/>
    </source>
</evidence>
<organism evidence="6 7">
    <name type="scientific">Micrococcus terreus</name>
    <dbReference type="NCBI Taxonomy" id="574650"/>
    <lineage>
        <taxon>Bacteria</taxon>
        <taxon>Bacillati</taxon>
        <taxon>Actinomycetota</taxon>
        <taxon>Actinomycetes</taxon>
        <taxon>Micrococcales</taxon>
        <taxon>Micrococcaceae</taxon>
        <taxon>Micrococcus</taxon>
    </lineage>
</organism>
<dbReference type="GO" id="GO:0008199">
    <property type="term" value="F:ferric iron binding"/>
    <property type="evidence" value="ECO:0007669"/>
    <property type="project" value="InterPro"/>
</dbReference>
<dbReference type="Pfam" id="PF00775">
    <property type="entry name" value="Dioxygenase_C"/>
    <property type="match status" value="1"/>
</dbReference>
<dbReference type="InterPro" id="IPR024756">
    <property type="entry name" value="PCDO_beta_N"/>
</dbReference>
<feature type="region of interest" description="Disordered" evidence="4">
    <location>
        <begin position="1"/>
        <end position="74"/>
    </location>
</feature>
<dbReference type="STRING" id="574650.SAMN04487966_10332"/>
<gene>
    <name evidence="6" type="ORF">SAMN04487966_10332</name>
</gene>
<dbReference type="Gene3D" id="2.60.130.10">
    <property type="entry name" value="Aromatic compound dioxygenase"/>
    <property type="match status" value="1"/>
</dbReference>
<dbReference type="EMBL" id="FPCG01000003">
    <property type="protein sequence ID" value="SFV21771.1"/>
    <property type="molecule type" value="Genomic_DNA"/>
</dbReference>
<dbReference type="NCBIfam" id="TIGR02422">
    <property type="entry name" value="protocat_beta"/>
    <property type="match status" value="1"/>
</dbReference>
<reference evidence="6 7" key="1">
    <citation type="submission" date="2016-10" db="EMBL/GenBank/DDBJ databases">
        <authorList>
            <person name="de Groot N.N."/>
        </authorList>
    </citation>
    <scope>NUCLEOTIDE SEQUENCE [LARGE SCALE GENOMIC DNA]</scope>
    <source>
        <strain evidence="6 7">CGMCC 1.7054</strain>
    </source>
</reference>
<dbReference type="AlphaFoldDB" id="A0A1I7MIL2"/>
<name>A0A1I7MIL2_9MICC</name>
<dbReference type="PROSITE" id="PS00083">
    <property type="entry name" value="INTRADIOL_DIOXYGENAS"/>
    <property type="match status" value="1"/>
</dbReference>
<dbReference type="InterPro" id="IPR012785">
    <property type="entry name" value="Protocat_dOase_b"/>
</dbReference>
<proteinExistence type="inferred from homology"/>
<keyword evidence="2 6" id="KW-0223">Dioxygenase</keyword>
<comment type="similarity">
    <text evidence="1">Belongs to the intradiol ring-cleavage dioxygenase family.</text>
</comment>
<evidence type="ECO:0000256" key="2">
    <source>
        <dbReference type="ARBA" id="ARBA00022964"/>
    </source>
</evidence>
<evidence type="ECO:0000256" key="3">
    <source>
        <dbReference type="ARBA" id="ARBA00023002"/>
    </source>
</evidence>